<dbReference type="AlphaFoldDB" id="A0A4C1WE44"/>
<organism evidence="1 2">
    <name type="scientific">Eumeta variegata</name>
    <name type="common">Bagworm moth</name>
    <name type="synonym">Eumeta japonica</name>
    <dbReference type="NCBI Taxonomy" id="151549"/>
    <lineage>
        <taxon>Eukaryota</taxon>
        <taxon>Metazoa</taxon>
        <taxon>Ecdysozoa</taxon>
        <taxon>Arthropoda</taxon>
        <taxon>Hexapoda</taxon>
        <taxon>Insecta</taxon>
        <taxon>Pterygota</taxon>
        <taxon>Neoptera</taxon>
        <taxon>Endopterygota</taxon>
        <taxon>Lepidoptera</taxon>
        <taxon>Glossata</taxon>
        <taxon>Ditrysia</taxon>
        <taxon>Tineoidea</taxon>
        <taxon>Psychidae</taxon>
        <taxon>Oiketicinae</taxon>
        <taxon>Eumeta</taxon>
    </lineage>
</organism>
<protein>
    <submittedName>
        <fullName evidence="1">Uncharacterized protein</fullName>
    </submittedName>
</protein>
<evidence type="ECO:0000313" key="2">
    <source>
        <dbReference type="Proteomes" id="UP000299102"/>
    </source>
</evidence>
<sequence length="101" mass="11414">MELQESHHWVETAQLMKMEWGDEGRVNPNTLIHWTKCDSESVCNLQFKAAKFHAVCVAAHLLSEFGAERKYGGRPARVIPVVYIFPFGVGPESRASMIAIR</sequence>
<dbReference type="Proteomes" id="UP000299102">
    <property type="component" value="Unassembled WGS sequence"/>
</dbReference>
<gene>
    <name evidence="1" type="ORF">EVAR_88193_1</name>
</gene>
<accession>A0A4C1WE44</accession>
<proteinExistence type="predicted"/>
<evidence type="ECO:0000313" key="1">
    <source>
        <dbReference type="EMBL" id="GBP48732.1"/>
    </source>
</evidence>
<dbReference type="EMBL" id="BGZK01000529">
    <property type="protein sequence ID" value="GBP48732.1"/>
    <property type="molecule type" value="Genomic_DNA"/>
</dbReference>
<comment type="caution">
    <text evidence="1">The sequence shown here is derived from an EMBL/GenBank/DDBJ whole genome shotgun (WGS) entry which is preliminary data.</text>
</comment>
<keyword evidence="2" id="KW-1185">Reference proteome</keyword>
<name>A0A4C1WE44_EUMVA</name>
<reference evidence="1 2" key="1">
    <citation type="journal article" date="2019" name="Commun. Biol.">
        <title>The bagworm genome reveals a unique fibroin gene that provides high tensile strength.</title>
        <authorList>
            <person name="Kono N."/>
            <person name="Nakamura H."/>
            <person name="Ohtoshi R."/>
            <person name="Tomita M."/>
            <person name="Numata K."/>
            <person name="Arakawa K."/>
        </authorList>
    </citation>
    <scope>NUCLEOTIDE SEQUENCE [LARGE SCALE GENOMIC DNA]</scope>
</reference>